<feature type="transmembrane region" description="Helical" evidence="1">
    <location>
        <begin position="102"/>
        <end position="122"/>
    </location>
</feature>
<accession>A0A6S6TIG7</accession>
<evidence type="ECO:0000313" key="2">
    <source>
        <dbReference type="EMBL" id="CAA6822821.1"/>
    </source>
</evidence>
<name>A0A6S6TIG7_9BACT</name>
<feature type="transmembrane region" description="Helical" evidence="1">
    <location>
        <begin position="58"/>
        <end position="82"/>
    </location>
</feature>
<keyword evidence="1" id="KW-0812">Transmembrane</keyword>
<keyword evidence="1" id="KW-0472">Membrane</keyword>
<dbReference type="AlphaFoldDB" id="A0A6S6TIG7"/>
<evidence type="ECO:0000256" key="1">
    <source>
        <dbReference type="SAM" id="Phobius"/>
    </source>
</evidence>
<protein>
    <submittedName>
        <fullName evidence="2">Uncharacterized protein</fullName>
    </submittedName>
</protein>
<organism evidence="2">
    <name type="scientific">uncultured Sulfurovum sp</name>
    <dbReference type="NCBI Taxonomy" id="269237"/>
    <lineage>
        <taxon>Bacteria</taxon>
        <taxon>Pseudomonadati</taxon>
        <taxon>Campylobacterota</taxon>
        <taxon>Epsilonproteobacteria</taxon>
        <taxon>Campylobacterales</taxon>
        <taxon>Sulfurovaceae</taxon>
        <taxon>Sulfurovum</taxon>
        <taxon>environmental samples</taxon>
    </lineage>
</organism>
<gene>
    <name evidence="2" type="ORF">HELGO_WM9722</name>
</gene>
<sequence length="127" mass="14666">MPNVHDPYLDTARRSLTEKQIIIRKKKSEEIQAEKKGFFSKNIIVNDYIALPEGLETIILFAAFIIIPYMVGVMAVFIIMGYEQLQKYTTFDFDLFMLSWTIGYETIAILLLIGIIKSAFTFKQKSN</sequence>
<proteinExistence type="predicted"/>
<reference evidence="2" key="1">
    <citation type="submission" date="2020-01" db="EMBL/GenBank/DDBJ databases">
        <authorList>
            <person name="Meier V. D."/>
            <person name="Meier V D."/>
        </authorList>
    </citation>
    <scope>NUCLEOTIDE SEQUENCE</scope>
    <source>
        <strain evidence="2">HLG_WM_MAG_04</strain>
    </source>
</reference>
<keyword evidence="1" id="KW-1133">Transmembrane helix</keyword>
<dbReference type="EMBL" id="CACVAX010000060">
    <property type="protein sequence ID" value="CAA6822821.1"/>
    <property type="molecule type" value="Genomic_DNA"/>
</dbReference>